<dbReference type="AlphaFoldDB" id="A0A9X0UER4"/>
<proteinExistence type="predicted"/>
<organism evidence="1 2">
    <name type="scientific">Siccirubricoccus deserti</name>
    <dbReference type="NCBI Taxonomy" id="2013562"/>
    <lineage>
        <taxon>Bacteria</taxon>
        <taxon>Pseudomonadati</taxon>
        <taxon>Pseudomonadota</taxon>
        <taxon>Alphaproteobacteria</taxon>
        <taxon>Acetobacterales</taxon>
        <taxon>Roseomonadaceae</taxon>
        <taxon>Siccirubricoccus</taxon>
    </lineage>
</organism>
<dbReference type="EMBL" id="JACOMF010000038">
    <property type="protein sequence ID" value="MBC4017937.1"/>
    <property type="molecule type" value="Genomic_DNA"/>
</dbReference>
<comment type="caution">
    <text evidence="1">The sequence shown here is derived from an EMBL/GenBank/DDBJ whole genome shotgun (WGS) entry which is preliminary data.</text>
</comment>
<sequence length="98" mass="10635">MFGNPGFTEPGFLDRWPNDFRYVPGLPVLWSAAHHSLPLTVIVVNSAGNGAMRSFSQELAETEPRAPEAALHAGLITPRPMPIKVTVDAAVPTLYQKP</sequence>
<accession>A0A9X0UER4</accession>
<keyword evidence="2" id="KW-1185">Reference proteome</keyword>
<dbReference type="RefSeq" id="WP_186772721.1">
    <property type="nucleotide sequence ID" value="NZ_JACOMF010000038.1"/>
</dbReference>
<evidence type="ECO:0000313" key="2">
    <source>
        <dbReference type="Proteomes" id="UP000600101"/>
    </source>
</evidence>
<gene>
    <name evidence="1" type="ORF">H7965_21795</name>
</gene>
<name>A0A9X0UER4_9PROT</name>
<evidence type="ECO:0000313" key="1">
    <source>
        <dbReference type="EMBL" id="MBC4017937.1"/>
    </source>
</evidence>
<dbReference type="Proteomes" id="UP000600101">
    <property type="component" value="Unassembled WGS sequence"/>
</dbReference>
<reference evidence="1" key="1">
    <citation type="submission" date="2020-08" db="EMBL/GenBank/DDBJ databases">
        <authorList>
            <person name="Hu Y."/>
            <person name="Nguyen S.V."/>
            <person name="Li F."/>
            <person name="Fanning S."/>
        </authorList>
    </citation>
    <scope>NUCLEOTIDE SEQUENCE</scope>
    <source>
        <strain evidence="1">SYSU D8009</strain>
    </source>
</reference>
<protein>
    <submittedName>
        <fullName evidence="1">Uncharacterized protein</fullName>
    </submittedName>
</protein>